<keyword evidence="2" id="KW-0732">Signal</keyword>
<keyword evidence="1" id="KW-1003">Cell membrane</keyword>
<dbReference type="SUPFAM" id="SSF53850">
    <property type="entry name" value="Periplasmic binding protein-like II"/>
    <property type="match status" value="1"/>
</dbReference>
<dbReference type="Gene3D" id="3.40.190.10">
    <property type="entry name" value="Periplasmic binding protein-like II"/>
    <property type="match status" value="1"/>
</dbReference>
<dbReference type="EMBL" id="QUBQ01000003">
    <property type="protein sequence ID" value="REK74270.1"/>
    <property type="molecule type" value="Genomic_DNA"/>
</dbReference>
<evidence type="ECO:0000313" key="7">
    <source>
        <dbReference type="EMBL" id="REK74270.1"/>
    </source>
</evidence>
<keyword evidence="4" id="KW-0564">Palmitate</keyword>
<comment type="caution">
    <text evidence="7">The sequence shown here is derived from an EMBL/GenBank/DDBJ whole genome shotgun (WGS) entry which is preliminary data.</text>
</comment>
<proteinExistence type="predicted"/>
<organism evidence="7 8">
    <name type="scientific">Paenibacillus paeoniae</name>
    <dbReference type="NCBI Taxonomy" id="2292705"/>
    <lineage>
        <taxon>Bacteria</taxon>
        <taxon>Bacillati</taxon>
        <taxon>Bacillota</taxon>
        <taxon>Bacilli</taxon>
        <taxon>Bacillales</taxon>
        <taxon>Paenibacillaceae</taxon>
        <taxon>Paenibacillus</taxon>
    </lineage>
</organism>
<name>A0A371PFU7_9BACL</name>
<evidence type="ECO:0000256" key="2">
    <source>
        <dbReference type="ARBA" id="ARBA00022729"/>
    </source>
</evidence>
<evidence type="ECO:0000256" key="4">
    <source>
        <dbReference type="ARBA" id="ARBA00023139"/>
    </source>
</evidence>
<evidence type="ECO:0000256" key="6">
    <source>
        <dbReference type="SAM" id="MobiDB-lite"/>
    </source>
</evidence>
<keyword evidence="8" id="KW-1185">Reference proteome</keyword>
<feature type="region of interest" description="Disordered" evidence="6">
    <location>
        <begin position="38"/>
        <end position="77"/>
    </location>
</feature>
<dbReference type="InterPro" id="IPR050490">
    <property type="entry name" value="Bact_solute-bd_prot1"/>
</dbReference>
<dbReference type="OrthoDB" id="1992988at2"/>
<evidence type="ECO:0000313" key="8">
    <source>
        <dbReference type="Proteomes" id="UP000261905"/>
    </source>
</evidence>
<dbReference type="Proteomes" id="UP000261905">
    <property type="component" value="Unassembled WGS sequence"/>
</dbReference>
<dbReference type="InterPro" id="IPR006059">
    <property type="entry name" value="SBP"/>
</dbReference>
<sequence length="477" mass="52470">MTGAQTEGRRYTMRTKWIGILMSFMLIFALAACSGSNGAGKGGQPANTSGNNQPGSGNGGGVDKPQSGSGSSTPKGEKKTVVFSTFWKDEKFAEAKKRYEALHPNIEIKLEYIDTDNEHVEADLEKFATTTNTAMLAGKGPDLLEMDKLPIDSYVKNGLLVDLETMIERDQEFKRGDYFTNILDNAKVGGGLYGMPLSFFLMGFAGDADAIAKAGVQVDDKSWSWADFAQIGNKLMKDGEFSNVIWTTPGSLLTMMVTDHYASFVDVKNKKASFDSAAFIAMMEQVKKMKEDGVIGEGRPYFFPTQINSAGDYVTTMQEYLSKNMHLYAKPHTKETTPGGYFRSYRTIGLNAKSDVKQEAWDFIKFMMSEEMAYSPLSAGFPINKNVYAKGLEELKKMGSVKGHEDGALKGAAVKVDEARIERLNGYVNGAIHPVAYQSDKIEEIVYQETLAFFSGQKSAEAVAKLIQNKATTYLNE</sequence>
<protein>
    <submittedName>
        <fullName evidence="7">Extracellular solute-binding protein</fullName>
    </submittedName>
</protein>
<dbReference type="AlphaFoldDB" id="A0A371PFU7"/>
<keyword evidence="3" id="KW-0472">Membrane</keyword>
<dbReference type="PANTHER" id="PTHR43649">
    <property type="entry name" value="ARABINOSE-BINDING PROTEIN-RELATED"/>
    <property type="match status" value="1"/>
</dbReference>
<dbReference type="Pfam" id="PF01547">
    <property type="entry name" value="SBP_bac_1"/>
    <property type="match status" value="1"/>
</dbReference>
<gene>
    <name evidence="7" type="ORF">DX130_17160</name>
</gene>
<reference evidence="7 8" key="1">
    <citation type="submission" date="2018-08" db="EMBL/GenBank/DDBJ databases">
        <title>Paenibacillus sp. M4BSY-1, whole genome shotgun sequence.</title>
        <authorList>
            <person name="Tuo L."/>
        </authorList>
    </citation>
    <scope>NUCLEOTIDE SEQUENCE [LARGE SCALE GENOMIC DNA]</scope>
    <source>
        <strain evidence="7 8">M4BSY-1</strain>
    </source>
</reference>
<evidence type="ECO:0000256" key="1">
    <source>
        <dbReference type="ARBA" id="ARBA00022475"/>
    </source>
</evidence>
<dbReference type="PANTHER" id="PTHR43649:SF33">
    <property type="entry name" value="POLYGALACTURONAN_RHAMNOGALACTURONAN-BINDING PROTEIN YTCQ"/>
    <property type="match status" value="1"/>
</dbReference>
<keyword evidence="5" id="KW-0449">Lipoprotein</keyword>
<evidence type="ECO:0000256" key="5">
    <source>
        <dbReference type="ARBA" id="ARBA00023288"/>
    </source>
</evidence>
<accession>A0A371PFU7</accession>
<evidence type="ECO:0000256" key="3">
    <source>
        <dbReference type="ARBA" id="ARBA00023136"/>
    </source>
</evidence>